<name>A0A1F6VJ02_9BACT</name>
<organism evidence="1 2">
    <name type="scientific">Candidatus Nomurabacteria bacterium RIFCSPHIGHO2_01_FULL_42_16</name>
    <dbReference type="NCBI Taxonomy" id="1801743"/>
    <lineage>
        <taxon>Bacteria</taxon>
        <taxon>Candidatus Nomuraibacteriota</taxon>
    </lineage>
</organism>
<gene>
    <name evidence="1" type="ORF">A2824_03020</name>
</gene>
<evidence type="ECO:0000313" key="2">
    <source>
        <dbReference type="Proteomes" id="UP000178059"/>
    </source>
</evidence>
<dbReference type="Proteomes" id="UP000178059">
    <property type="component" value="Unassembled WGS sequence"/>
</dbReference>
<dbReference type="AlphaFoldDB" id="A0A1F6VJ02"/>
<evidence type="ECO:0000313" key="1">
    <source>
        <dbReference type="EMBL" id="OGI69661.1"/>
    </source>
</evidence>
<protein>
    <recommendedName>
        <fullName evidence="3">Outer membrane protein beta-barrel domain-containing protein</fullName>
    </recommendedName>
</protein>
<dbReference type="EMBL" id="MFTT01000021">
    <property type="protein sequence ID" value="OGI69661.1"/>
    <property type="molecule type" value="Genomic_DNA"/>
</dbReference>
<evidence type="ECO:0008006" key="3">
    <source>
        <dbReference type="Google" id="ProtNLM"/>
    </source>
</evidence>
<reference evidence="1 2" key="1">
    <citation type="journal article" date="2016" name="Nat. Commun.">
        <title>Thousands of microbial genomes shed light on interconnected biogeochemical processes in an aquifer system.</title>
        <authorList>
            <person name="Anantharaman K."/>
            <person name="Brown C.T."/>
            <person name="Hug L.A."/>
            <person name="Sharon I."/>
            <person name="Castelle C.J."/>
            <person name="Probst A.J."/>
            <person name="Thomas B.C."/>
            <person name="Singh A."/>
            <person name="Wilkins M.J."/>
            <person name="Karaoz U."/>
            <person name="Brodie E.L."/>
            <person name="Williams K.H."/>
            <person name="Hubbard S.S."/>
            <person name="Banfield J.F."/>
        </authorList>
    </citation>
    <scope>NUCLEOTIDE SEQUENCE [LARGE SCALE GENOMIC DNA]</scope>
</reference>
<comment type="caution">
    <text evidence="1">The sequence shown here is derived from an EMBL/GenBank/DDBJ whole genome shotgun (WGS) entry which is preliminary data.</text>
</comment>
<accession>A0A1F6VJ02</accession>
<proteinExistence type="predicted"/>
<dbReference type="STRING" id="1801743.A2824_03020"/>
<sequence length="215" mass="23666">MKKTLLYLISLAIFAGLQEEAKAQTLSFLPRAGYSFDNSGRMVQTMASSTVESGWLNPTYGADLLITLPFMDDFVGLGIGLESGNDFHQKFTVMQGDSTTLKQSRFIQAPAILFSVVANIPEKLPHLAGPIGGISFGSAFPNIDEQARGNLFRMFLQLNYNFIVNQSIGEEEEMAYNIGCFFRSSFNFLTLTEGQIFGSSLEIGVKVSLSKKIEE</sequence>